<evidence type="ECO:0000313" key="4">
    <source>
        <dbReference type="Proteomes" id="UP000688137"/>
    </source>
</evidence>
<dbReference type="OMA" id="WQYEAST"/>
<evidence type="ECO:0008006" key="5">
    <source>
        <dbReference type="Google" id="ProtNLM"/>
    </source>
</evidence>
<keyword evidence="2" id="KW-0812">Transmembrane</keyword>
<comment type="caution">
    <text evidence="3">The sequence shown here is derived from an EMBL/GenBank/DDBJ whole genome shotgun (WGS) entry which is preliminary data.</text>
</comment>
<dbReference type="EMBL" id="CAJJDM010000100">
    <property type="protein sequence ID" value="CAD8094777.1"/>
    <property type="molecule type" value="Genomic_DNA"/>
</dbReference>
<keyword evidence="2" id="KW-0472">Membrane</keyword>
<name>A0A8S1NND5_PARPR</name>
<dbReference type="AlphaFoldDB" id="A0A8S1NND5"/>
<accession>A0A8S1NND5</accession>
<feature type="region of interest" description="Disordered" evidence="1">
    <location>
        <begin position="1"/>
        <end position="36"/>
    </location>
</feature>
<feature type="transmembrane region" description="Helical" evidence="2">
    <location>
        <begin position="110"/>
        <end position="128"/>
    </location>
</feature>
<protein>
    <recommendedName>
        <fullName evidence="5">Transmembrane protein</fullName>
    </recommendedName>
</protein>
<evidence type="ECO:0000313" key="3">
    <source>
        <dbReference type="EMBL" id="CAD8094777.1"/>
    </source>
</evidence>
<gene>
    <name evidence="3" type="ORF">PPRIM_AZ9-3.1.T0970027</name>
</gene>
<reference evidence="3" key="1">
    <citation type="submission" date="2021-01" db="EMBL/GenBank/DDBJ databases">
        <authorList>
            <consortium name="Genoscope - CEA"/>
            <person name="William W."/>
        </authorList>
    </citation>
    <scope>NUCLEOTIDE SEQUENCE</scope>
</reference>
<dbReference type="Proteomes" id="UP000688137">
    <property type="component" value="Unassembled WGS sequence"/>
</dbReference>
<proteinExistence type="predicted"/>
<sequence length="194" mass="23100">MSENQETNRDREIREQMKKQYLEEETKLQQGMEEEESALRDYFKNIQKPLPSDPTIIRRKRYNEKMATYQEVIKDISLKEMVKTIWQYEASTPEENETLYDCKQFFKWRCYEGMGACLAMTSLISFFNRRYLSYTAKGLGVFVGLGTGFAMGFLRSTQYTLQRLEELGQDYYLGRLAINEIEDFRMDKVIKKNI</sequence>
<feature type="transmembrane region" description="Helical" evidence="2">
    <location>
        <begin position="134"/>
        <end position="154"/>
    </location>
</feature>
<keyword evidence="2" id="KW-1133">Transmembrane helix</keyword>
<keyword evidence="4" id="KW-1185">Reference proteome</keyword>
<evidence type="ECO:0000256" key="1">
    <source>
        <dbReference type="SAM" id="MobiDB-lite"/>
    </source>
</evidence>
<organism evidence="3 4">
    <name type="scientific">Paramecium primaurelia</name>
    <dbReference type="NCBI Taxonomy" id="5886"/>
    <lineage>
        <taxon>Eukaryota</taxon>
        <taxon>Sar</taxon>
        <taxon>Alveolata</taxon>
        <taxon>Ciliophora</taxon>
        <taxon>Intramacronucleata</taxon>
        <taxon>Oligohymenophorea</taxon>
        <taxon>Peniculida</taxon>
        <taxon>Parameciidae</taxon>
        <taxon>Paramecium</taxon>
    </lineage>
</organism>
<evidence type="ECO:0000256" key="2">
    <source>
        <dbReference type="SAM" id="Phobius"/>
    </source>
</evidence>
<feature type="compositionally biased region" description="Basic and acidic residues" evidence="1">
    <location>
        <begin position="1"/>
        <end position="27"/>
    </location>
</feature>